<evidence type="ECO:0000313" key="1">
    <source>
        <dbReference type="EMBL" id="KJS62603.1"/>
    </source>
</evidence>
<reference evidence="1 2" key="1">
    <citation type="submission" date="2015-02" db="EMBL/GenBank/DDBJ databases">
        <authorList>
            <person name="Ju K.-S."/>
            <person name="Doroghazi J.R."/>
            <person name="Metcalf W."/>
        </authorList>
    </citation>
    <scope>NUCLEOTIDE SEQUENCE [LARGE SCALE GENOMIC DNA]</scope>
    <source>
        <strain evidence="1 2">ATCC 31215</strain>
    </source>
</reference>
<dbReference type="PATRIC" id="fig|359131.3.peg.7714"/>
<evidence type="ECO:0000313" key="2">
    <source>
        <dbReference type="Proteomes" id="UP000033699"/>
    </source>
</evidence>
<name>A0A0F2THA0_STRR3</name>
<dbReference type="Proteomes" id="UP000033699">
    <property type="component" value="Unassembled WGS sequence"/>
</dbReference>
<comment type="caution">
    <text evidence="1">The sequence shown here is derived from an EMBL/GenBank/DDBJ whole genome shotgun (WGS) entry which is preliminary data.</text>
</comment>
<dbReference type="AlphaFoldDB" id="A0A0F2THA0"/>
<proteinExistence type="predicted"/>
<protein>
    <submittedName>
        <fullName evidence="1">Uncharacterized protein</fullName>
    </submittedName>
</protein>
<dbReference type="OrthoDB" id="3280727at2"/>
<sequence length="159" mass="16945">MTVFLCATCGTALTPELTELAAIPDLRVHERDQETRLLPSTLPRGYYAIDPEPWGGPYVLQEDQEDPKPTHSRGFLVSREEGWVVAAGPTGTVVVHPGDAPDLRPLPDMTGSAGCCGPTGESGLNQACPCGAPVASLAADCFGPYELHLDPVRTYPFAR</sequence>
<gene>
    <name evidence="1" type="ORF">VM95_07295</name>
</gene>
<accession>A0A0F2THA0</accession>
<dbReference type="RefSeq" id="WP_045693231.1">
    <property type="nucleotide sequence ID" value="NZ_JZKH01000010.1"/>
</dbReference>
<organism evidence="1 2">
    <name type="scientific">Streptomyces rubellomurinus (strain ATCC 31215)</name>
    <dbReference type="NCBI Taxonomy" id="359131"/>
    <lineage>
        <taxon>Bacteria</taxon>
        <taxon>Bacillati</taxon>
        <taxon>Actinomycetota</taxon>
        <taxon>Actinomycetes</taxon>
        <taxon>Kitasatosporales</taxon>
        <taxon>Streptomycetaceae</taxon>
        <taxon>Streptomyces</taxon>
    </lineage>
</organism>
<keyword evidence="2" id="KW-1185">Reference proteome</keyword>
<dbReference type="EMBL" id="JZKH01000010">
    <property type="protein sequence ID" value="KJS62603.1"/>
    <property type="molecule type" value="Genomic_DNA"/>
</dbReference>